<dbReference type="EMBL" id="CP137845">
    <property type="protein sequence ID" value="WPB53806.1"/>
    <property type="molecule type" value="Genomic_DNA"/>
</dbReference>
<dbReference type="Proteomes" id="UP001303601">
    <property type="component" value="Chromosome"/>
</dbReference>
<dbReference type="InterPro" id="IPR036568">
    <property type="entry name" value="GGCT-like_sf"/>
</dbReference>
<dbReference type="GeneID" id="94493712"/>
<proteinExistence type="predicted"/>
<keyword evidence="3" id="KW-1185">Reference proteome</keyword>
<dbReference type="SUPFAM" id="SSF110857">
    <property type="entry name" value="Gamma-glutamyl cyclotransferase-like"/>
    <property type="match status" value="1"/>
</dbReference>
<gene>
    <name evidence="2" type="ORF">R9B83_02335</name>
</gene>
<dbReference type="Pfam" id="PF06094">
    <property type="entry name" value="GGACT"/>
    <property type="match status" value="1"/>
</dbReference>
<dbReference type="CDD" id="cd06661">
    <property type="entry name" value="GGCT_like"/>
    <property type="match status" value="1"/>
</dbReference>
<evidence type="ECO:0000259" key="1">
    <source>
        <dbReference type="Pfam" id="PF06094"/>
    </source>
</evidence>
<feature type="domain" description="Gamma-glutamylcyclotransferase AIG2-like" evidence="1">
    <location>
        <begin position="8"/>
        <end position="106"/>
    </location>
</feature>
<name>A0ABZ0PAJ1_9BACT</name>
<evidence type="ECO:0000313" key="2">
    <source>
        <dbReference type="EMBL" id="WPB53806.1"/>
    </source>
</evidence>
<protein>
    <submittedName>
        <fullName evidence="2">Gamma-glutamylcyclotransferase family protein</fullName>
    </submittedName>
</protein>
<organism evidence="2 3">
    <name type="scientific">Metamycoplasma equirhinis</name>
    <dbReference type="NCBI Taxonomy" id="92402"/>
    <lineage>
        <taxon>Bacteria</taxon>
        <taxon>Bacillati</taxon>
        <taxon>Mycoplasmatota</taxon>
        <taxon>Mycoplasmoidales</taxon>
        <taxon>Metamycoplasmataceae</taxon>
        <taxon>Metamycoplasma</taxon>
    </lineage>
</organism>
<sequence length="302" mass="35412">MTDEKIYVFSYGTIQEPLFYENLLGKNVVRHAATLNGYAKCVDETMYFLLKKDMASQVKGTVFEISKDQLFMIDRWEMYPQYQRFQVNVLLNDTNEMLENVYVYTKLETGKYFLATDDLPFSKDPSSTDENINAFVTLENARKNMPISDTIFLYEISKEKHDEIRALSHPYLALILDDSKNKLFQVDSCVLFAIQEKGKYYATLTSFGNKNGLNSVHYYNIFNNKIEDLNAKITYKPLYDFDIKFLEENKPNYYLSHREESDSENKVGWFENMAFELVSKSFNLDPLKRYDEILSAFFGTLK</sequence>
<evidence type="ECO:0000313" key="3">
    <source>
        <dbReference type="Proteomes" id="UP001303601"/>
    </source>
</evidence>
<dbReference type="InterPro" id="IPR009288">
    <property type="entry name" value="AIG2-like_dom"/>
</dbReference>
<accession>A0ABZ0PAJ1</accession>
<dbReference type="Gene3D" id="3.10.490.10">
    <property type="entry name" value="Gamma-glutamyl cyclotransferase-like"/>
    <property type="match status" value="1"/>
</dbReference>
<dbReference type="InterPro" id="IPR013024">
    <property type="entry name" value="GGCT-like"/>
</dbReference>
<reference evidence="2" key="1">
    <citation type="submission" date="2023-11" db="EMBL/GenBank/DDBJ databases">
        <title>Completed genome sequence of Mycoplasma equirhinis type strain M432/72.</title>
        <authorList>
            <person name="Spergser J."/>
        </authorList>
    </citation>
    <scope>NUCLEOTIDE SEQUENCE [LARGE SCALE GENOMIC DNA]</scope>
    <source>
        <strain evidence="2">M432/72</strain>
    </source>
</reference>
<dbReference type="RefSeq" id="WP_140031344.1">
    <property type="nucleotide sequence ID" value="NZ_AP027305.1"/>
</dbReference>